<evidence type="ECO:0000256" key="8">
    <source>
        <dbReference type="ARBA" id="ARBA00023146"/>
    </source>
</evidence>
<comment type="catalytic activity">
    <reaction evidence="9 10">
        <text>tRNA(Pro) + L-proline + ATP = L-prolyl-tRNA(Pro) + AMP + diphosphate</text>
        <dbReference type="Rhea" id="RHEA:14305"/>
        <dbReference type="Rhea" id="RHEA-COMP:9700"/>
        <dbReference type="Rhea" id="RHEA-COMP:9702"/>
        <dbReference type="ChEBI" id="CHEBI:30616"/>
        <dbReference type="ChEBI" id="CHEBI:33019"/>
        <dbReference type="ChEBI" id="CHEBI:60039"/>
        <dbReference type="ChEBI" id="CHEBI:78442"/>
        <dbReference type="ChEBI" id="CHEBI:78532"/>
        <dbReference type="ChEBI" id="CHEBI:456215"/>
        <dbReference type="EC" id="6.1.1.15"/>
    </reaction>
</comment>
<dbReference type="CDD" id="cd00779">
    <property type="entry name" value="ProRS_core_prok"/>
    <property type="match status" value="1"/>
</dbReference>
<evidence type="ECO:0000256" key="1">
    <source>
        <dbReference type="ARBA" id="ARBA00004496"/>
    </source>
</evidence>
<dbReference type="NCBIfam" id="NF006625">
    <property type="entry name" value="PRK09194.1"/>
    <property type="match status" value="1"/>
</dbReference>
<dbReference type="EMBL" id="AAKL01000011">
    <property type="protein sequence ID" value="EAP73720.1"/>
    <property type="molecule type" value="Genomic_DNA"/>
</dbReference>
<dbReference type="SUPFAM" id="SSF55826">
    <property type="entry name" value="YbaK/ProRS associated domain"/>
    <property type="match status" value="1"/>
</dbReference>
<dbReference type="InterPro" id="IPR002314">
    <property type="entry name" value="aa-tRNA-synt_IIb"/>
</dbReference>
<dbReference type="InterPro" id="IPR007214">
    <property type="entry name" value="YbaK/aa-tRNA-synth-assoc-dom"/>
</dbReference>
<evidence type="ECO:0000256" key="5">
    <source>
        <dbReference type="ARBA" id="ARBA00022741"/>
    </source>
</evidence>
<dbReference type="GO" id="GO:0002161">
    <property type="term" value="F:aminoacyl-tRNA deacylase activity"/>
    <property type="evidence" value="ECO:0007669"/>
    <property type="project" value="InterPro"/>
</dbReference>
<dbReference type="PROSITE" id="PS50862">
    <property type="entry name" value="AA_TRNA_LIGASE_II"/>
    <property type="match status" value="1"/>
</dbReference>
<dbReference type="PANTHER" id="PTHR42753:SF2">
    <property type="entry name" value="PROLINE--TRNA LIGASE"/>
    <property type="match status" value="1"/>
</dbReference>
<dbReference type="InterPro" id="IPR036754">
    <property type="entry name" value="YbaK/aa-tRNA-synt-asso_dom_sf"/>
</dbReference>
<dbReference type="GO" id="GO:0004827">
    <property type="term" value="F:proline-tRNA ligase activity"/>
    <property type="evidence" value="ECO:0007669"/>
    <property type="project" value="UniProtKB-UniRule"/>
</dbReference>
<dbReference type="InterPro" id="IPR036621">
    <property type="entry name" value="Anticodon-bd_dom_sf"/>
</dbReference>
<dbReference type="PANTHER" id="PTHR42753">
    <property type="entry name" value="MITOCHONDRIAL RIBOSOME PROTEIN L39/PROLYL-TRNA LIGASE FAMILY MEMBER"/>
    <property type="match status" value="1"/>
</dbReference>
<dbReference type="InterPro" id="IPR006195">
    <property type="entry name" value="aa-tRNA-synth_II"/>
</dbReference>
<evidence type="ECO:0000256" key="9">
    <source>
        <dbReference type="ARBA" id="ARBA00047671"/>
    </source>
</evidence>
<protein>
    <recommendedName>
        <fullName evidence="10">Proline--tRNA ligase</fullName>
        <ecNumber evidence="10">6.1.1.15</ecNumber>
    </recommendedName>
    <alternativeName>
        <fullName evidence="10">Prolyl-tRNA synthetase</fullName>
        <shortName evidence="10">ProRS</shortName>
    </alternativeName>
</protein>
<evidence type="ECO:0000256" key="4">
    <source>
        <dbReference type="ARBA" id="ARBA00022598"/>
    </source>
</evidence>
<keyword evidence="4 10" id="KW-0436">Ligase</keyword>
<comment type="caution">
    <text evidence="12">The sequence shown here is derived from an EMBL/GenBank/DDBJ whole genome shotgun (WGS) entry which is preliminary data.</text>
</comment>
<keyword evidence="7 10" id="KW-0648">Protein biosynthesis</keyword>
<comment type="function">
    <text evidence="10">Catalyzes the attachment of proline to tRNA(Pro) in a two-step reaction: proline is first activated by ATP to form Pro-AMP and then transferred to the acceptor end of tRNA(Pro). As ProRS can inadvertently accommodate and process non-cognate amino acids such as alanine and cysteine, to avoid such errors it has two additional distinct editing activities against alanine. One activity is designated as 'pretransfer' editing and involves the tRNA(Pro)-independent hydrolysis of activated Ala-AMP. The other activity is designated 'posttransfer' editing and involves deacylation of mischarged Ala-tRNA(Pro). The misacylated Cys-tRNA(Pro) is not edited by ProRS.</text>
</comment>
<evidence type="ECO:0000256" key="10">
    <source>
        <dbReference type="HAMAP-Rule" id="MF_01569"/>
    </source>
</evidence>
<dbReference type="GO" id="GO:0005829">
    <property type="term" value="C:cytosol"/>
    <property type="evidence" value="ECO:0007669"/>
    <property type="project" value="TreeGrafter"/>
</dbReference>
<organism evidence="12 13">
    <name type="scientific">Ralstonia solanacearum (strain UW551)</name>
    <dbReference type="NCBI Taxonomy" id="342110"/>
    <lineage>
        <taxon>Bacteria</taxon>
        <taxon>Pseudomonadati</taxon>
        <taxon>Pseudomonadota</taxon>
        <taxon>Betaproteobacteria</taxon>
        <taxon>Burkholderiales</taxon>
        <taxon>Burkholderiaceae</taxon>
        <taxon>Ralstonia</taxon>
        <taxon>Ralstonia solanacearum species complex</taxon>
    </lineage>
</organism>
<dbReference type="Gene3D" id="3.90.960.10">
    <property type="entry name" value="YbaK/aminoacyl-tRNA synthetase-associated domain"/>
    <property type="match status" value="1"/>
</dbReference>
<dbReference type="Gene3D" id="3.30.930.10">
    <property type="entry name" value="Bira Bifunctional Protein, Domain 2"/>
    <property type="match status" value="2"/>
</dbReference>
<dbReference type="CDD" id="cd04334">
    <property type="entry name" value="ProRS-INS"/>
    <property type="match status" value="1"/>
</dbReference>
<comment type="subcellular location">
    <subcellularLocation>
        <location evidence="1 10">Cytoplasm</location>
    </subcellularLocation>
</comment>
<dbReference type="InterPro" id="IPR004154">
    <property type="entry name" value="Anticodon-bd"/>
</dbReference>
<sequence length="626" mass="68968">MPQCCRSLAPPWGRGAACADVRFAPGRIPWFRWLSPSFSRLWLPRSSLIVSRMKASQFFISTLKEAPADAEIVSHKLMMRAGMIKKLGAGIYTYMPVGLRAIRKVEQIVREEMNAAGAVEMLMPVVQPGELWQETGRWDKMGEELMRVKDRHERDLVIQPTSEEVVTDIARTEIRSYKQMPVNFYQIQTKFRDERRPRFGIMRGREFTMKDAYSFDRDVEGMKVSYQKMFDAYTRIFQRFGLAFRAVAADNGAIGGSGSHEFHVIAETGEDAIVYSPESDYAANIEAAEALVPAAPRSPAAEPLAKTPTPGRAKCEAVAEQLGIALQRTVKSIVLAKEVDGGEPQIWLLLLRGDHELNEIKASKVPGLADFRFATEGEILRAFGTPPGYLGPIGTKLPVKVVADRTVAAMSDFVCGANEEDFHYTGVNWGRDLPEAEVADLRNVVEGDPSPDGKGSLAICRGIEVGHVFMLGTRYSESMSATFLDENGKTQPMVMGCYGIGITRILGAAIEQNYDARGIIWPVSIAPFEVVICPVGYDRSEAVRAEADRLHAELAAAGIDVILDDRGERPGVMFADWELIGVPFRVVVGERGLKEGKLELQGRRDEAAAAVAPADVLATLKSRLAQ</sequence>
<comment type="similarity">
    <text evidence="10">Belongs to the class-II aminoacyl-tRNA synthetase family. ProS type 1 subfamily.</text>
</comment>
<gene>
    <name evidence="10" type="primary">proS</name>
    <name evidence="12" type="ORF">RRSL_02639</name>
</gene>
<dbReference type="SUPFAM" id="SSF55681">
    <property type="entry name" value="Class II aaRS and biotin synthetases"/>
    <property type="match status" value="1"/>
</dbReference>
<dbReference type="GO" id="GO:0005524">
    <property type="term" value="F:ATP binding"/>
    <property type="evidence" value="ECO:0007669"/>
    <property type="project" value="UniProtKB-UniRule"/>
</dbReference>
<proteinExistence type="inferred from homology"/>
<comment type="domain">
    <text evidence="10">Consists of three domains: the N-terminal catalytic domain, the editing domain and the C-terminal anticodon-binding domain.</text>
</comment>
<evidence type="ECO:0000259" key="11">
    <source>
        <dbReference type="PROSITE" id="PS50862"/>
    </source>
</evidence>
<comment type="subunit">
    <text evidence="2 10">Homodimer.</text>
</comment>
<dbReference type="InterPro" id="IPR002316">
    <property type="entry name" value="Pro-tRNA-ligase_IIa"/>
</dbReference>
<dbReference type="InterPro" id="IPR050062">
    <property type="entry name" value="Pro-tRNA_synthetase"/>
</dbReference>
<dbReference type="Pfam" id="PF04073">
    <property type="entry name" value="tRNA_edit"/>
    <property type="match status" value="1"/>
</dbReference>
<keyword evidence="8 10" id="KW-0030">Aminoacyl-tRNA synthetase</keyword>
<dbReference type="Proteomes" id="UP000005933">
    <property type="component" value="Unassembled WGS sequence"/>
</dbReference>
<keyword evidence="3 10" id="KW-0963">Cytoplasm</keyword>
<dbReference type="CDD" id="cd00861">
    <property type="entry name" value="ProRS_anticodon_short"/>
    <property type="match status" value="1"/>
</dbReference>
<dbReference type="Gene3D" id="3.40.50.800">
    <property type="entry name" value="Anticodon-binding domain"/>
    <property type="match status" value="1"/>
</dbReference>
<dbReference type="GO" id="GO:0006433">
    <property type="term" value="P:prolyl-tRNA aminoacylation"/>
    <property type="evidence" value="ECO:0007669"/>
    <property type="project" value="UniProtKB-UniRule"/>
</dbReference>
<evidence type="ECO:0000256" key="7">
    <source>
        <dbReference type="ARBA" id="ARBA00022917"/>
    </source>
</evidence>
<accession>A0AB33VG07</accession>
<dbReference type="SUPFAM" id="SSF52954">
    <property type="entry name" value="Class II aaRS ABD-related"/>
    <property type="match status" value="1"/>
</dbReference>
<reference evidence="12 13" key="1">
    <citation type="journal article" date="2006" name="Mol. Plant Microbe Interact.">
        <title>Identification of open reading frames unique to a select agent: Ralstonia solanacearum race 3 biovar 2.</title>
        <authorList>
            <person name="Gabriel D.W."/>
            <person name="Allen C."/>
            <person name="Schell M."/>
            <person name="Denny T.P."/>
            <person name="Greenberg J.T."/>
            <person name="Duan Y.P."/>
            <person name="Flores-Cruz Z."/>
            <person name="Huang Q."/>
            <person name="Clifford J.M."/>
            <person name="Presting G."/>
            <person name="Gonzalez E.T."/>
            <person name="Reddy J."/>
            <person name="Elphinstone J."/>
            <person name="Swanson J."/>
            <person name="Yao J."/>
            <person name="Mulholland V."/>
            <person name="Liu L."/>
            <person name="Farmerie W."/>
            <person name="Patnaikuni M."/>
            <person name="Balogh B."/>
            <person name="Norman D."/>
            <person name="Alvarez A."/>
            <person name="Castillo J.A."/>
            <person name="Jones J."/>
            <person name="Saddler G."/>
            <person name="Walunas T."/>
            <person name="Zhukov A."/>
            <person name="Mikhailova N."/>
        </authorList>
    </citation>
    <scope>NUCLEOTIDE SEQUENCE [LARGE SCALE GENOMIC DNA]</scope>
    <source>
        <strain evidence="12 13">UW551</strain>
    </source>
</reference>
<dbReference type="EC" id="6.1.1.15" evidence="10"/>
<dbReference type="FunFam" id="3.30.930.10:FF:000097">
    <property type="entry name" value="Proline--tRNA ligase"/>
    <property type="match status" value="1"/>
</dbReference>
<keyword evidence="5 10" id="KW-0547">Nucleotide-binding</keyword>
<evidence type="ECO:0000256" key="3">
    <source>
        <dbReference type="ARBA" id="ARBA00022490"/>
    </source>
</evidence>
<dbReference type="InterPro" id="IPR044140">
    <property type="entry name" value="ProRS_anticodon_short"/>
</dbReference>
<evidence type="ECO:0000313" key="13">
    <source>
        <dbReference type="Proteomes" id="UP000005933"/>
    </source>
</evidence>
<feature type="domain" description="Aminoacyl-transfer RNA synthetases class-II family profile" evidence="11">
    <location>
        <begin position="90"/>
        <end position="522"/>
    </location>
</feature>
<dbReference type="NCBIfam" id="TIGR00409">
    <property type="entry name" value="proS_fam_II"/>
    <property type="match status" value="1"/>
</dbReference>
<dbReference type="FunFam" id="3.30.930.10:FF:000012">
    <property type="entry name" value="Proline--tRNA ligase"/>
    <property type="match status" value="1"/>
</dbReference>
<evidence type="ECO:0000256" key="6">
    <source>
        <dbReference type="ARBA" id="ARBA00022840"/>
    </source>
</evidence>
<evidence type="ECO:0000313" key="12">
    <source>
        <dbReference type="EMBL" id="EAP73720.1"/>
    </source>
</evidence>
<dbReference type="InterPro" id="IPR033730">
    <property type="entry name" value="ProRS_core_prok"/>
</dbReference>
<dbReference type="AlphaFoldDB" id="A0AB33VG07"/>
<dbReference type="Pfam" id="PF03129">
    <property type="entry name" value="HGTP_anticodon"/>
    <property type="match status" value="1"/>
</dbReference>
<dbReference type="InterPro" id="IPR004500">
    <property type="entry name" value="Pro-tRNA-synth_IIa_bac-type"/>
</dbReference>
<dbReference type="InterPro" id="IPR045864">
    <property type="entry name" value="aa-tRNA-synth_II/BPL/LPL"/>
</dbReference>
<name>A0AB33VG07_RALSU</name>
<dbReference type="InterPro" id="IPR023717">
    <property type="entry name" value="Pro-tRNA-Synthase_IIa_type1"/>
</dbReference>
<dbReference type="HAMAP" id="MF_01569">
    <property type="entry name" value="Pro_tRNA_synth_type1"/>
    <property type="match status" value="1"/>
</dbReference>
<dbReference type="PRINTS" id="PR01046">
    <property type="entry name" value="TRNASYNTHPRO"/>
</dbReference>
<dbReference type="Pfam" id="PF00587">
    <property type="entry name" value="tRNA-synt_2b"/>
    <property type="match status" value="1"/>
</dbReference>
<evidence type="ECO:0000256" key="2">
    <source>
        <dbReference type="ARBA" id="ARBA00011738"/>
    </source>
</evidence>
<keyword evidence="6 10" id="KW-0067">ATP-binding</keyword>